<keyword evidence="4" id="KW-1185">Reference proteome</keyword>
<evidence type="ECO:0000256" key="1">
    <source>
        <dbReference type="ARBA" id="ARBA00006056"/>
    </source>
</evidence>
<proteinExistence type="inferred from homology"/>
<protein>
    <submittedName>
        <fullName evidence="3">Ldh family oxidoreductase</fullName>
    </submittedName>
</protein>
<dbReference type="InterPro" id="IPR003767">
    <property type="entry name" value="Malate/L-lactate_DH-like"/>
</dbReference>
<dbReference type="EMBL" id="JAGGDJ010000002">
    <property type="protein sequence ID" value="MBO7743674.1"/>
    <property type="molecule type" value="Genomic_DNA"/>
</dbReference>
<dbReference type="RefSeq" id="WP_208846678.1">
    <property type="nucleotide sequence ID" value="NZ_JAGGDJ010000002.1"/>
</dbReference>
<dbReference type="InterPro" id="IPR043143">
    <property type="entry name" value="Mal/L-sulf/L-lact_DH-like_NADP"/>
</dbReference>
<keyword evidence="2" id="KW-0560">Oxidoreductase</keyword>
<reference evidence="3 4" key="1">
    <citation type="submission" date="2021-03" db="EMBL/GenBank/DDBJ databases">
        <title>Paenibacillus artemisicola MWE-103 whole genome sequence.</title>
        <authorList>
            <person name="Ham Y.J."/>
        </authorList>
    </citation>
    <scope>NUCLEOTIDE SEQUENCE [LARGE SCALE GENOMIC DNA]</scope>
    <source>
        <strain evidence="3 4">MWE-103</strain>
    </source>
</reference>
<sequence>MNTDRREGMKVDKEKLKRLVRVIAQKVGMPEEKAAFLAELLVKNDLRGIFSHGTVQIAAYARIMRDGLINPDPQCRIATDSPATMMIDGDGGLGYFAAFRGAEELIDRCRKTGIAVAVTRNHGHIGAAGIYARLLAENDLIGYVTSGHQLSLRPEDSIMRAAGGSPMSFAVPGGAEGPMVLDFGAMHDLYEDSPHVSQLFELAPGLVFRSMGLGFMCQALGGFLAGVPVEEERAARRYQGANQGSLIIALDPGSFIDTGAFKHEMAAYRKLTSHMRPMPGYDRATLPGVLESEREVDFGNSGIPVDEHHKAVLSEAAAEFGVEMPF</sequence>
<evidence type="ECO:0000313" key="3">
    <source>
        <dbReference type="EMBL" id="MBO7743674.1"/>
    </source>
</evidence>
<evidence type="ECO:0000313" key="4">
    <source>
        <dbReference type="Proteomes" id="UP000670947"/>
    </source>
</evidence>
<name>A0ABS3W5W1_9BACL</name>
<dbReference type="Gene3D" id="3.30.1370.60">
    <property type="entry name" value="Hypothetical oxidoreductase yiak, domain 2"/>
    <property type="match status" value="1"/>
</dbReference>
<comment type="similarity">
    <text evidence="1">Belongs to the LDH2/MDH2 oxidoreductase family.</text>
</comment>
<dbReference type="Gene3D" id="1.10.1530.10">
    <property type="match status" value="1"/>
</dbReference>
<dbReference type="SUPFAM" id="SSF89733">
    <property type="entry name" value="L-sulfolactate dehydrogenase-like"/>
    <property type="match status" value="1"/>
</dbReference>
<gene>
    <name evidence="3" type="ORF">I8J29_05665</name>
</gene>
<comment type="caution">
    <text evidence="3">The sequence shown here is derived from an EMBL/GenBank/DDBJ whole genome shotgun (WGS) entry which is preliminary data.</text>
</comment>
<accession>A0ABS3W5W1</accession>
<dbReference type="InterPro" id="IPR036111">
    <property type="entry name" value="Mal/L-sulfo/L-lacto_DH-like_sf"/>
</dbReference>
<dbReference type="Proteomes" id="UP000670947">
    <property type="component" value="Unassembled WGS sequence"/>
</dbReference>
<dbReference type="PANTHER" id="PTHR11091:SF0">
    <property type="entry name" value="MALATE DEHYDROGENASE"/>
    <property type="match status" value="1"/>
</dbReference>
<evidence type="ECO:0000256" key="2">
    <source>
        <dbReference type="ARBA" id="ARBA00023002"/>
    </source>
</evidence>
<dbReference type="Pfam" id="PF02615">
    <property type="entry name" value="Ldh_2"/>
    <property type="match status" value="2"/>
</dbReference>
<dbReference type="InterPro" id="IPR043144">
    <property type="entry name" value="Mal/L-sulf/L-lact_DH-like_ah"/>
</dbReference>
<organism evidence="3 4">
    <name type="scientific">Paenibacillus artemisiicola</name>
    <dbReference type="NCBI Taxonomy" id="1172618"/>
    <lineage>
        <taxon>Bacteria</taxon>
        <taxon>Bacillati</taxon>
        <taxon>Bacillota</taxon>
        <taxon>Bacilli</taxon>
        <taxon>Bacillales</taxon>
        <taxon>Paenibacillaceae</taxon>
        <taxon>Paenibacillus</taxon>
    </lineage>
</organism>
<dbReference type="PANTHER" id="PTHR11091">
    <property type="entry name" value="OXIDOREDUCTASE-RELATED"/>
    <property type="match status" value="1"/>
</dbReference>